<dbReference type="PANTHER" id="PTHR40788">
    <property type="entry name" value="CLR5 DOMAIN-CONTAINING PROTEIN-RELATED"/>
    <property type="match status" value="1"/>
</dbReference>
<dbReference type="PANTHER" id="PTHR40788:SF2">
    <property type="entry name" value="CLR5 DOMAIN-CONTAINING PROTEIN"/>
    <property type="match status" value="1"/>
</dbReference>
<evidence type="ECO:0000313" key="2">
    <source>
        <dbReference type="Proteomes" id="UP000053732"/>
    </source>
</evidence>
<gene>
    <name evidence="1" type="ORF">PCAMFM013_S030g000061</name>
</gene>
<dbReference type="AlphaFoldDB" id="A0A0G4PQU3"/>
<reference evidence="1 2" key="1">
    <citation type="journal article" date="2014" name="Nat. Commun.">
        <title>Multiple recent horizontal transfers of a large genomic region in cheese making fungi.</title>
        <authorList>
            <person name="Cheeseman K."/>
            <person name="Ropars J."/>
            <person name="Renault P."/>
            <person name="Dupont J."/>
            <person name="Gouzy J."/>
            <person name="Branca A."/>
            <person name="Abraham A.L."/>
            <person name="Ceppi M."/>
            <person name="Conseiller E."/>
            <person name="Debuchy R."/>
            <person name="Malagnac F."/>
            <person name="Goarin A."/>
            <person name="Silar P."/>
            <person name="Lacoste S."/>
            <person name="Sallet E."/>
            <person name="Bensimon A."/>
            <person name="Giraud T."/>
            <person name="Brygoo Y."/>
        </authorList>
    </citation>
    <scope>NUCLEOTIDE SEQUENCE [LARGE SCALE GENOMIC DNA]</scope>
    <source>
        <strain evidence="2">FM 013</strain>
    </source>
</reference>
<dbReference type="EMBL" id="HG793163">
    <property type="protein sequence ID" value="CRL28774.1"/>
    <property type="molecule type" value="Genomic_DNA"/>
</dbReference>
<accession>A0A0G4PQU3</accession>
<sequence length="275" mass="31732">MALRANNQFDYFDPDAGTYADHSLDTGSMDRSDPRTFSKSIGGFISEVMSPGNIRREAAARSDKISITYQTLHEILQRHEALIRKRWTKKTRQQRLKILLSAWPNMPAMHRPDFQAFAGHNKSIKYRDSYIWPYINLEDLLTTKTLPMLLNSRGRHHPSNFAGVDFDATKMGRVSNAVELIFLDNHTMIMDDLTENIKDYGKLVAWSENPDAFEWMTKQKQCIPGEGLLILEIQERLLTFLVQCCTQLLHDIPESTLTSDSFPVYRNRPLNPKVR</sequence>
<evidence type="ECO:0000313" key="1">
    <source>
        <dbReference type="EMBL" id="CRL28774.1"/>
    </source>
</evidence>
<name>A0A0G4PQU3_PENC3</name>
<proteinExistence type="predicted"/>
<dbReference type="Proteomes" id="UP000053732">
    <property type="component" value="Unassembled WGS sequence"/>
</dbReference>
<keyword evidence="2" id="KW-1185">Reference proteome</keyword>
<dbReference type="STRING" id="1429867.A0A0G4PQU3"/>
<organism evidence="1 2">
    <name type="scientific">Penicillium camemberti (strain FM 013)</name>
    <dbReference type="NCBI Taxonomy" id="1429867"/>
    <lineage>
        <taxon>Eukaryota</taxon>
        <taxon>Fungi</taxon>
        <taxon>Dikarya</taxon>
        <taxon>Ascomycota</taxon>
        <taxon>Pezizomycotina</taxon>
        <taxon>Eurotiomycetes</taxon>
        <taxon>Eurotiomycetidae</taxon>
        <taxon>Eurotiales</taxon>
        <taxon>Aspergillaceae</taxon>
        <taxon>Penicillium</taxon>
    </lineage>
</organism>
<protein>
    <submittedName>
        <fullName evidence="1">Str. FM013</fullName>
    </submittedName>
</protein>